<protein>
    <submittedName>
        <fullName evidence="2">Uncharacterized protein</fullName>
    </submittedName>
</protein>
<reference evidence="2" key="1">
    <citation type="submission" date="2020-03" db="EMBL/GenBank/DDBJ databases">
        <authorList>
            <person name="Weist P."/>
        </authorList>
    </citation>
    <scope>NUCLEOTIDE SEQUENCE</scope>
</reference>
<sequence length="134" mass="15164">MRGEAERERRRRRRREREAEKERRRRRRGGGEGEREAAQSDLTGLQETCSRWRRCDSCRPRAGEGTRVDSAVRCGLSDETAVDDTSAPRLDPARTVSLGVVSVPAAASCQDAANSDSRKHFYTVSCSRKRLRRG</sequence>
<gene>
    <name evidence="2" type="ORF">PLEPLA_LOCUS25959</name>
</gene>
<dbReference type="EMBL" id="CADEAL010002095">
    <property type="protein sequence ID" value="CAB1437987.1"/>
    <property type="molecule type" value="Genomic_DNA"/>
</dbReference>
<keyword evidence="3" id="KW-1185">Reference proteome</keyword>
<evidence type="ECO:0000313" key="2">
    <source>
        <dbReference type="EMBL" id="CAB1437987.1"/>
    </source>
</evidence>
<comment type="caution">
    <text evidence="2">The sequence shown here is derived from an EMBL/GenBank/DDBJ whole genome shotgun (WGS) entry which is preliminary data.</text>
</comment>
<feature type="compositionally biased region" description="Basic and acidic residues" evidence="1">
    <location>
        <begin position="29"/>
        <end position="38"/>
    </location>
</feature>
<evidence type="ECO:0000313" key="3">
    <source>
        <dbReference type="Proteomes" id="UP001153269"/>
    </source>
</evidence>
<feature type="region of interest" description="Disordered" evidence="1">
    <location>
        <begin position="1"/>
        <end position="44"/>
    </location>
</feature>
<name>A0A9N7UWC3_PLEPL</name>
<proteinExistence type="predicted"/>
<dbReference type="Proteomes" id="UP001153269">
    <property type="component" value="Unassembled WGS sequence"/>
</dbReference>
<evidence type="ECO:0000256" key="1">
    <source>
        <dbReference type="SAM" id="MobiDB-lite"/>
    </source>
</evidence>
<organism evidence="2 3">
    <name type="scientific">Pleuronectes platessa</name>
    <name type="common">European plaice</name>
    <dbReference type="NCBI Taxonomy" id="8262"/>
    <lineage>
        <taxon>Eukaryota</taxon>
        <taxon>Metazoa</taxon>
        <taxon>Chordata</taxon>
        <taxon>Craniata</taxon>
        <taxon>Vertebrata</taxon>
        <taxon>Euteleostomi</taxon>
        <taxon>Actinopterygii</taxon>
        <taxon>Neopterygii</taxon>
        <taxon>Teleostei</taxon>
        <taxon>Neoteleostei</taxon>
        <taxon>Acanthomorphata</taxon>
        <taxon>Carangaria</taxon>
        <taxon>Pleuronectiformes</taxon>
        <taxon>Pleuronectoidei</taxon>
        <taxon>Pleuronectidae</taxon>
        <taxon>Pleuronectes</taxon>
    </lineage>
</organism>
<dbReference type="AlphaFoldDB" id="A0A9N7UWC3"/>
<accession>A0A9N7UWC3</accession>